<evidence type="ECO:0000256" key="2">
    <source>
        <dbReference type="ARBA" id="ARBA00022679"/>
    </source>
</evidence>
<gene>
    <name evidence="3" type="ORF">EV189_3799</name>
</gene>
<dbReference type="InterPro" id="IPR029063">
    <property type="entry name" value="SAM-dependent_MTases_sf"/>
</dbReference>
<dbReference type="SUPFAM" id="SSF53335">
    <property type="entry name" value="S-adenosyl-L-methionine-dependent methyltransferases"/>
    <property type="match status" value="1"/>
</dbReference>
<keyword evidence="2 3" id="KW-0808">Transferase</keyword>
<dbReference type="GO" id="GO:0035243">
    <property type="term" value="F:protein-arginine omega-N symmetric methyltransferase activity"/>
    <property type="evidence" value="ECO:0007669"/>
    <property type="project" value="TreeGrafter"/>
</dbReference>
<evidence type="ECO:0000313" key="3">
    <source>
        <dbReference type="EMBL" id="RZS79445.1"/>
    </source>
</evidence>
<organism evidence="3 4">
    <name type="scientific">Motilibacter rhizosphaerae</name>
    <dbReference type="NCBI Taxonomy" id="598652"/>
    <lineage>
        <taxon>Bacteria</taxon>
        <taxon>Bacillati</taxon>
        <taxon>Actinomycetota</taxon>
        <taxon>Actinomycetes</taxon>
        <taxon>Motilibacterales</taxon>
        <taxon>Motilibacteraceae</taxon>
        <taxon>Motilibacter</taxon>
    </lineage>
</organism>
<dbReference type="PANTHER" id="PTHR12049">
    <property type="entry name" value="PROTEIN ARGININE METHYLTRANSFERASE NDUFAF7, MITOCHONDRIAL"/>
    <property type="match status" value="1"/>
</dbReference>
<dbReference type="Pfam" id="PF02636">
    <property type="entry name" value="Methyltransf_28"/>
    <property type="match status" value="1"/>
</dbReference>
<keyword evidence="1 3" id="KW-0489">Methyltransferase</keyword>
<name>A0A4Q7NAM5_9ACTN</name>
<comment type="caution">
    <text evidence="3">The sequence shown here is derived from an EMBL/GenBank/DDBJ whole genome shotgun (WGS) entry which is preliminary data.</text>
</comment>
<proteinExistence type="predicted"/>
<evidence type="ECO:0000313" key="4">
    <source>
        <dbReference type="Proteomes" id="UP000293638"/>
    </source>
</evidence>
<dbReference type="Proteomes" id="UP000293638">
    <property type="component" value="Unassembled WGS sequence"/>
</dbReference>
<dbReference type="InterPro" id="IPR003788">
    <property type="entry name" value="NDUFAF7"/>
</dbReference>
<evidence type="ECO:0000256" key="1">
    <source>
        <dbReference type="ARBA" id="ARBA00022603"/>
    </source>
</evidence>
<keyword evidence="4" id="KW-1185">Reference proteome</keyword>
<sequence length="300" mass="31275">MRRWREAVAEALYAPGGFYRRPEGPAGHFRTSAQEPLFAEAVAALARELGLGAVLDVGAGRGELLHGLAAHAPELRLCGVDVVPRPPGLPPGVGWTQPEERTAGDEPVLAVAHEWLDAVPVDAVALAEDGPRVLLVDDDGSEEPGPPADDAELAWLERWWPLAAPGDRAELGGPRDAAWTALLRSLPPGSAALAVDYGSLRAERAAGAFTGGTLRGHRGGRLVPPVPDGSCDITAAVAMDAVRAAGEACGATTLLDTTQREALGRLLAPGGGWARELARAELRDPTGVGAFRWLLQRPAG</sequence>
<dbReference type="RefSeq" id="WP_231116568.1">
    <property type="nucleotide sequence ID" value="NZ_SGXD01000006.1"/>
</dbReference>
<dbReference type="AlphaFoldDB" id="A0A4Q7NAM5"/>
<protein>
    <submittedName>
        <fullName evidence="3">SAM-dependent MidA family methyltransferase</fullName>
    </submittedName>
</protein>
<reference evidence="3 4" key="1">
    <citation type="submission" date="2019-02" db="EMBL/GenBank/DDBJ databases">
        <title>Genomic Encyclopedia of Type Strains, Phase IV (KMG-IV): sequencing the most valuable type-strain genomes for metagenomic binning, comparative biology and taxonomic classification.</title>
        <authorList>
            <person name="Goeker M."/>
        </authorList>
    </citation>
    <scope>NUCLEOTIDE SEQUENCE [LARGE SCALE GENOMIC DNA]</scope>
    <source>
        <strain evidence="3 4">DSM 45622</strain>
    </source>
</reference>
<dbReference type="EMBL" id="SGXD01000006">
    <property type="protein sequence ID" value="RZS79445.1"/>
    <property type="molecule type" value="Genomic_DNA"/>
</dbReference>
<accession>A0A4Q7NAM5</accession>
<dbReference type="GO" id="GO:0032259">
    <property type="term" value="P:methylation"/>
    <property type="evidence" value="ECO:0007669"/>
    <property type="project" value="UniProtKB-KW"/>
</dbReference>
<dbReference type="InterPro" id="IPR038375">
    <property type="entry name" value="NDUFAF7_sf"/>
</dbReference>
<dbReference type="Gene3D" id="3.40.50.12710">
    <property type="match status" value="1"/>
</dbReference>
<dbReference type="PANTHER" id="PTHR12049:SF7">
    <property type="entry name" value="PROTEIN ARGININE METHYLTRANSFERASE NDUFAF7, MITOCHONDRIAL"/>
    <property type="match status" value="1"/>
</dbReference>